<dbReference type="Pfam" id="PF14281">
    <property type="entry name" value="PDDEXK_4"/>
    <property type="match status" value="1"/>
</dbReference>
<dbReference type="AlphaFoldDB" id="A0A6J4IQ69"/>
<reference evidence="1" key="1">
    <citation type="submission" date="2020-02" db="EMBL/GenBank/DDBJ databases">
        <authorList>
            <person name="Meier V. D."/>
        </authorList>
    </citation>
    <scope>NUCLEOTIDE SEQUENCE</scope>
    <source>
        <strain evidence="1">AVDCRST_MAG93</strain>
    </source>
</reference>
<gene>
    <name evidence="1" type="ORF">AVDCRST_MAG93-1974</name>
</gene>
<evidence type="ECO:0000313" key="1">
    <source>
        <dbReference type="EMBL" id="CAA9255997.1"/>
    </source>
</evidence>
<dbReference type="EMBL" id="CADCTR010000673">
    <property type="protein sequence ID" value="CAA9255997.1"/>
    <property type="molecule type" value="Genomic_DNA"/>
</dbReference>
<dbReference type="InterPro" id="IPR029470">
    <property type="entry name" value="PDDEXK_4"/>
</dbReference>
<protein>
    <submittedName>
        <fullName evidence="1">Uncharacterized protein</fullName>
    </submittedName>
</protein>
<name>A0A6J4IQ69_9CHLR</name>
<sequence length="356" mass="40788">MSEPEVASTEADHEALKALQADASELERIEGLLDRFNAFETIPRFDKDEEMHSNLLASLLDPKRTGVLAKRLIRELLRETLDTGLGRVRENLDGMDFSNTLVRREYHHVDVLLTNEDHKLAVIIENKVEAGEGPGQLDWYDRIIRHTHPGWDVHHVFLSPSGFTPSHRAYVPLRYEKLCDIVDRVAEDGGSAIDPEVRVPAQHYARMVRRRILGDPDAVRLAQDLYQKHKRAFEFVYSHRPDVRKQVRNVVEDLIAERPELEPDASRKDNIKFVVGEWDNAPALMTAEDWTGSGRILIFEIWNNPDSLDVHLYIGPGPETIREGILDAARRNPEVFAVPRSVSGKWVRIFTRHLLT</sequence>
<organism evidence="1">
    <name type="scientific">uncultured Chloroflexia bacterium</name>
    <dbReference type="NCBI Taxonomy" id="1672391"/>
    <lineage>
        <taxon>Bacteria</taxon>
        <taxon>Bacillati</taxon>
        <taxon>Chloroflexota</taxon>
        <taxon>Chloroflexia</taxon>
        <taxon>environmental samples</taxon>
    </lineage>
</organism>
<proteinExistence type="predicted"/>
<accession>A0A6J4IQ69</accession>
<feature type="non-terminal residue" evidence="1">
    <location>
        <position position="356"/>
    </location>
</feature>